<dbReference type="EMBL" id="LNNH01000010">
    <property type="protein sequence ID" value="KWW21947.1"/>
    <property type="molecule type" value="Genomic_DNA"/>
</dbReference>
<organism evidence="1 2">
    <name type="scientific">Peribacillus simplex</name>
    <dbReference type="NCBI Taxonomy" id="1478"/>
    <lineage>
        <taxon>Bacteria</taxon>
        <taxon>Bacillati</taxon>
        <taxon>Bacillota</taxon>
        <taxon>Bacilli</taxon>
        <taxon>Bacillales</taxon>
        <taxon>Bacillaceae</taxon>
        <taxon>Peribacillus</taxon>
    </lineage>
</organism>
<proteinExistence type="predicted"/>
<evidence type="ECO:0000313" key="2">
    <source>
        <dbReference type="Proteomes" id="UP000064189"/>
    </source>
</evidence>
<keyword evidence="2" id="KW-1185">Reference proteome</keyword>
<dbReference type="AlphaFoldDB" id="A0A120GQV6"/>
<reference evidence="1 2" key="1">
    <citation type="submission" date="2015-11" db="EMBL/GenBank/DDBJ databases">
        <title>Genome Sequence of Bacillus simplex strain VanAntwerpen2.</title>
        <authorList>
            <person name="Couger M.B."/>
        </authorList>
    </citation>
    <scope>NUCLEOTIDE SEQUENCE [LARGE SCALE GENOMIC DNA]</scope>
    <source>
        <strain evidence="1 2">VanAntwerpen02</strain>
    </source>
</reference>
<protein>
    <submittedName>
        <fullName evidence="1">Uncharacterized protein</fullName>
    </submittedName>
</protein>
<gene>
    <name evidence="1" type="ORF">AS888_05560</name>
</gene>
<name>A0A120GQV6_9BACI</name>
<evidence type="ECO:0000313" key="1">
    <source>
        <dbReference type="EMBL" id="KWW21947.1"/>
    </source>
</evidence>
<dbReference type="RefSeq" id="WP_061140947.1">
    <property type="nucleotide sequence ID" value="NZ_LNNH01000010.1"/>
</dbReference>
<dbReference type="Proteomes" id="UP000064189">
    <property type="component" value="Unassembled WGS sequence"/>
</dbReference>
<comment type="caution">
    <text evidence="1">The sequence shown here is derived from an EMBL/GenBank/DDBJ whole genome shotgun (WGS) entry which is preliminary data.</text>
</comment>
<accession>A0A120GQV6</accession>
<sequence>MRKWFVLFISFFFVLFFLPGCSAKPSLELVDADVDIVKDKSVVGAIRITEGERKGDELIPTALFYRFTIKNNGDDPVGSIEKADKGIELKIEPKDQLKSVSKDVIGFNIYNPDDYNESGVGFGQSLISIINADQMEKYTCTYDLGVSEENPEVPLLVPSKEKLAQLKENAFDAFLIVTIENQEIARFDLDEFKN</sequence>